<dbReference type="SMART" id="SM00382">
    <property type="entry name" value="AAA"/>
    <property type="match status" value="1"/>
</dbReference>
<proteinExistence type="predicted"/>
<dbReference type="GO" id="GO:0016887">
    <property type="term" value="F:ATP hydrolysis activity"/>
    <property type="evidence" value="ECO:0007669"/>
    <property type="project" value="InterPro"/>
</dbReference>
<dbReference type="KEGG" id="daw:HS1_001316"/>
<organism evidence="7 8">
    <name type="scientific">Desulfofervidus auxilii</name>
    <dbReference type="NCBI Taxonomy" id="1621989"/>
    <lineage>
        <taxon>Bacteria</taxon>
        <taxon>Pseudomonadati</taxon>
        <taxon>Thermodesulfobacteriota</taxon>
        <taxon>Candidatus Desulfofervidia</taxon>
        <taxon>Candidatus Desulfofervidales</taxon>
        <taxon>Candidatus Desulfofervidaceae</taxon>
        <taxon>Candidatus Desulfofervidus</taxon>
    </lineage>
</organism>
<keyword evidence="8" id="KW-1185">Reference proteome</keyword>
<dbReference type="SUPFAM" id="SSF52540">
    <property type="entry name" value="P-loop containing nucleoside triphosphate hydrolases"/>
    <property type="match status" value="1"/>
</dbReference>
<dbReference type="RefSeq" id="WP_066062642.1">
    <property type="nucleotide sequence ID" value="NZ_CP013015.1"/>
</dbReference>
<dbReference type="InterPro" id="IPR027417">
    <property type="entry name" value="P-loop_NTPase"/>
</dbReference>
<evidence type="ECO:0000256" key="4">
    <source>
        <dbReference type="ARBA" id="ARBA00022967"/>
    </source>
</evidence>
<dbReference type="InterPro" id="IPR003439">
    <property type="entry name" value="ABC_transporter-like_ATP-bd"/>
</dbReference>
<dbReference type="CDD" id="cd03214">
    <property type="entry name" value="ABC_Iron-Siderophores_B12_Hemin"/>
    <property type="match status" value="1"/>
</dbReference>
<evidence type="ECO:0000256" key="2">
    <source>
        <dbReference type="ARBA" id="ARBA00022741"/>
    </source>
</evidence>
<evidence type="ECO:0000313" key="8">
    <source>
        <dbReference type="Proteomes" id="UP000070560"/>
    </source>
</evidence>
<dbReference type="Proteomes" id="UP000070560">
    <property type="component" value="Chromosome"/>
</dbReference>
<evidence type="ECO:0000256" key="3">
    <source>
        <dbReference type="ARBA" id="ARBA00022840"/>
    </source>
</evidence>
<reference evidence="7 8" key="1">
    <citation type="submission" date="2015-10" db="EMBL/GenBank/DDBJ databases">
        <title>Candidatus Desulfofervidus auxilii, a hydrogenotrophic sulfate-reducing bacterium involved in the thermophilic anaerobic oxidation of methane.</title>
        <authorList>
            <person name="Krukenberg V."/>
            <person name="Richter M."/>
            <person name="Wegener G."/>
        </authorList>
    </citation>
    <scope>NUCLEOTIDE SEQUENCE [LARGE SCALE GENOMIC DNA]</scope>
    <source>
        <strain evidence="7 8">HS1</strain>
    </source>
</reference>
<comment type="function">
    <text evidence="5">Part of the ABC transporter complex HmuTUV involved in hemin import. Responsible for energy coupling to the transport system.</text>
</comment>
<dbReference type="GO" id="GO:0005524">
    <property type="term" value="F:ATP binding"/>
    <property type="evidence" value="ECO:0007669"/>
    <property type="project" value="UniProtKB-KW"/>
</dbReference>
<dbReference type="PANTHER" id="PTHR42794">
    <property type="entry name" value="HEMIN IMPORT ATP-BINDING PROTEIN HMUV"/>
    <property type="match status" value="1"/>
</dbReference>
<gene>
    <name evidence="7" type="ORF">HS1_001316</name>
</gene>
<dbReference type="Pfam" id="PF00005">
    <property type="entry name" value="ABC_tran"/>
    <property type="match status" value="1"/>
</dbReference>
<evidence type="ECO:0000313" key="7">
    <source>
        <dbReference type="EMBL" id="AMM41120.1"/>
    </source>
</evidence>
<accession>A0A7U4QKN7</accession>
<evidence type="ECO:0000256" key="1">
    <source>
        <dbReference type="ARBA" id="ARBA00022448"/>
    </source>
</evidence>
<dbReference type="FunFam" id="3.40.50.300:FF:000134">
    <property type="entry name" value="Iron-enterobactin ABC transporter ATP-binding protein"/>
    <property type="match status" value="1"/>
</dbReference>
<name>A0A7U4QKN7_DESA2</name>
<dbReference type="OrthoDB" id="9809450at2"/>
<evidence type="ECO:0000256" key="5">
    <source>
        <dbReference type="ARBA" id="ARBA00037066"/>
    </source>
</evidence>
<dbReference type="Gene3D" id="3.40.50.300">
    <property type="entry name" value="P-loop containing nucleotide triphosphate hydrolases"/>
    <property type="match status" value="1"/>
</dbReference>
<keyword evidence="3 7" id="KW-0067">ATP-binding</keyword>
<evidence type="ECO:0000259" key="6">
    <source>
        <dbReference type="PROSITE" id="PS50893"/>
    </source>
</evidence>
<dbReference type="EMBL" id="CP013015">
    <property type="protein sequence ID" value="AMM41120.1"/>
    <property type="molecule type" value="Genomic_DNA"/>
</dbReference>
<dbReference type="PANTHER" id="PTHR42794:SF1">
    <property type="entry name" value="HEMIN IMPORT ATP-BINDING PROTEIN HMUV"/>
    <property type="match status" value="1"/>
</dbReference>
<keyword evidence="4" id="KW-1278">Translocase</keyword>
<dbReference type="PROSITE" id="PS50893">
    <property type="entry name" value="ABC_TRANSPORTER_2"/>
    <property type="match status" value="1"/>
</dbReference>
<protein>
    <submittedName>
        <fullName evidence="7">Iron dicitrate ABC transporter ATP-binding protein</fullName>
    </submittedName>
</protein>
<feature type="domain" description="ABC transporter" evidence="6">
    <location>
        <begin position="2"/>
        <end position="240"/>
    </location>
</feature>
<keyword evidence="1" id="KW-0813">Transport</keyword>
<dbReference type="AlphaFoldDB" id="A0A7U4QKN7"/>
<dbReference type="InterPro" id="IPR003593">
    <property type="entry name" value="AAA+_ATPase"/>
</dbReference>
<keyword evidence="2" id="KW-0547">Nucleotide-binding</keyword>
<sequence>MLEVKGLTCGYNKRFILKNINFKLKKHALLGIIGPNGSGKTTLLRAITKIIKPQKGKILFEGRDIWQMGFRELAQKMAFVPQAPLSYEVDMTVEEFVLLGRIPYHKVFQFLDTKYDKAVAKKAMALTHTLNIKARFIPELSGGERQLVYLARALAQEPKLLLLDEPTAHLDIAHQIKILDLIKNLNNSFKLTVIIVLHDLNLASQYCNELILLNNGYLYKMGTPQEILTAEIIEHVYQTKVIVKEKFISSRPYIFWDFHMEDLT</sequence>